<evidence type="ECO:0000256" key="7">
    <source>
        <dbReference type="ARBA" id="ARBA00022695"/>
    </source>
</evidence>
<dbReference type="InterPro" id="IPR014729">
    <property type="entry name" value="Rossmann-like_a/b/a_fold"/>
</dbReference>
<evidence type="ECO:0000256" key="3">
    <source>
        <dbReference type="ARBA" id="ARBA00005201"/>
    </source>
</evidence>
<proteinExistence type="inferred from homology"/>
<comment type="pathway">
    <text evidence="2 15">Cofactor biosynthesis; FAD biosynthesis; FAD from FMN: step 1/1.</text>
</comment>
<keyword evidence="10 15" id="KW-0274">FAD</keyword>
<dbReference type="SUPFAM" id="SSF82114">
    <property type="entry name" value="Riboflavin kinase-like"/>
    <property type="match status" value="1"/>
</dbReference>
<dbReference type="UniPathway" id="UPA00276">
    <property type="reaction ID" value="UER00406"/>
</dbReference>
<evidence type="ECO:0000313" key="17">
    <source>
        <dbReference type="EMBL" id="NDV61169.1"/>
    </source>
</evidence>
<keyword evidence="8 15" id="KW-0547">Nucleotide-binding</keyword>
<dbReference type="PANTHER" id="PTHR22749:SF6">
    <property type="entry name" value="RIBOFLAVIN KINASE"/>
    <property type="match status" value="1"/>
</dbReference>
<dbReference type="GO" id="GO:0009398">
    <property type="term" value="P:FMN biosynthetic process"/>
    <property type="evidence" value="ECO:0007669"/>
    <property type="project" value="UniProtKB-UniRule"/>
</dbReference>
<evidence type="ECO:0000313" key="18">
    <source>
        <dbReference type="Proteomes" id="UP000478417"/>
    </source>
</evidence>
<evidence type="ECO:0000256" key="10">
    <source>
        <dbReference type="ARBA" id="ARBA00022827"/>
    </source>
</evidence>
<dbReference type="PANTHER" id="PTHR22749">
    <property type="entry name" value="RIBOFLAVIN KINASE/FMN ADENYLYLTRANSFERASE"/>
    <property type="match status" value="1"/>
</dbReference>
<dbReference type="Pfam" id="PF01687">
    <property type="entry name" value="Flavokinase"/>
    <property type="match status" value="1"/>
</dbReference>
<dbReference type="SMART" id="SM00904">
    <property type="entry name" value="Flavokinase"/>
    <property type="match status" value="1"/>
</dbReference>
<evidence type="ECO:0000256" key="6">
    <source>
        <dbReference type="ARBA" id="ARBA00022679"/>
    </source>
</evidence>
<evidence type="ECO:0000256" key="13">
    <source>
        <dbReference type="ARBA" id="ARBA00047880"/>
    </source>
</evidence>
<dbReference type="InterPro" id="IPR023465">
    <property type="entry name" value="Riboflavin_kinase_dom_sf"/>
</dbReference>
<dbReference type="EMBL" id="JAAGNX010000001">
    <property type="protein sequence ID" value="NDV61169.1"/>
    <property type="molecule type" value="Genomic_DNA"/>
</dbReference>
<sequence length="333" mass="36091">MSTHSSSSEKDRSPGLTAYLGKRILEGGTLEQPVHLAIGMFDGVHVGHQAVIHEAIKASQAQPGSLSGVLTFDPHPSQVLRPDQATALLMPLEQRVERMLEVGIDKVFVFPFTREFAAGEASEFVPTLRSWFPMLKSLYVGENFRFGAMRSGNVDTLTETAGPLDIRVGVLRRKSYQGEPISSSAIRASLAQGEMSAVNSMLGSPYRISGTIIAGKKVGRGLGFPTVNISWNPEALPRLGVYRVEASDMASGDKFCGIANYGLHPTVSEAASPLLEVHFLDGSEFPTTGDKLEVSLLEFIRPEMKFSSMEALQEQIRRDVEAVKAKDADTNPG</sequence>
<name>A0A6B2LYQ6_9BACT</name>
<keyword evidence="6 15" id="KW-0808">Transferase</keyword>
<evidence type="ECO:0000256" key="1">
    <source>
        <dbReference type="ARBA" id="ARBA00002121"/>
    </source>
</evidence>
<feature type="domain" description="Riboflavin kinase" evidence="16">
    <location>
        <begin position="201"/>
        <end position="328"/>
    </location>
</feature>
<dbReference type="EC" id="2.7.7.2" evidence="15"/>
<evidence type="ECO:0000256" key="5">
    <source>
        <dbReference type="ARBA" id="ARBA00022643"/>
    </source>
</evidence>
<reference evidence="17 18" key="1">
    <citation type="submission" date="2020-02" db="EMBL/GenBank/DDBJ databases">
        <title>Albibacoteraceae fam. nov., the first described family within the subdivision 4 Verrucomicrobia.</title>
        <authorList>
            <person name="Xi F."/>
        </authorList>
    </citation>
    <scope>NUCLEOTIDE SEQUENCE [LARGE SCALE GENOMIC DNA]</scope>
    <source>
        <strain evidence="17 18">CK1056</strain>
    </source>
</reference>
<dbReference type="GO" id="GO:0005524">
    <property type="term" value="F:ATP binding"/>
    <property type="evidence" value="ECO:0007669"/>
    <property type="project" value="UniProtKB-UniRule"/>
</dbReference>
<protein>
    <recommendedName>
        <fullName evidence="15">Riboflavin biosynthesis protein</fullName>
    </recommendedName>
    <domain>
        <recommendedName>
            <fullName evidence="15">Riboflavin kinase</fullName>
            <ecNumber evidence="15">2.7.1.26</ecNumber>
        </recommendedName>
        <alternativeName>
            <fullName evidence="15">Flavokinase</fullName>
        </alternativeName>
    </domain>
    <domain>
        <recommendedName>
            <fullName evidence="15">FMN adenylyltransferase</fullName>
            <ecNumber evidence="15">2.7.7.2</ecNumber>
        </recommendedName>
        <alternativeName>
            <fullName evidence="15">FAD pyrophosphorylase</fullName>
        </alternativeName>
        <alternativeName>
            <fullName evidence="15">FAD synthase</fullName>
        </alternativeName>
    </domain>
</protein>
<dbReference type="AlphaFoldDB" id="A0A6B2LYQ6"/>
<dbReference type="GO" id="GO:0006747">
    <property type="term" value="P:FAD biosynthetic process"/>
    <property type="evidence" value="ECO:0007669"/>
    <property type="project" value="UniProtKB-UniRule"/>
</dbReference>
<dbReference type="UniPathway" id="UPA00277">
    <property type="reaction ID" value="UER00407"/>
</dbReference>
<evidence type="ECO:0000256" key="11">
    <source>
        <dbReference type="ARBA" id="ARBA00022840"/>
    </source>
</evidence>
<dbReference type="Gene3D" id="2.40.30.30">
    <property type="entry name" value="Riboflavin kinase-like"/>
    <property type="match status" value="1"/>
</dbReference>
<evidence type="ECO:0000256" key="15">
    <source>
        <dbReference type="PIRNR" id="PIRNR004491"/>
    </source>
</evidence>
<dbReference type="NCBIfam" id="TIGR00083">
    <property type="entry name" value="ribF"/>
    <property type="match status" value="1"/>
</dbReference>
<organism evidence="17 18">
    <name type="scientific">Oceanipulchritudo coccoides</name>
    <dbReference type="NCBI Taxonomy" id="2706888"/>
    <lineage>
        <taxon>Bacteria</taxon>
        <taxon>Pseudomonadati</taxon>
        <taxon>Verrucomicrobiota</taxon>
        <taxon>Opitutia</taxon>
        <taxon>Puniceicoccales</taxon>
        <taxon>Oceanipulchritudinaceae</taxon>
        <taxon>Oceanipulchritudo</taxon>
    </lineage>
</organism>
<gene>
    <name evidence="17" type="primary">ribF</name>
    <name evidence="17" type="ORF">G0Q06_01755</name>
</gene>
<keyword evidence="11 15" id="KW-0067">ATP-binding</keyword>
<keyword evidence="12" id="KW-0511">Multifunctional enzyme</keyword>
<dbReference type="RefSeq" id="WP_163961855.1">
    <property type="nucleotide sequence ID" value="NZ_JAAGNX010000001.1"/>
</dbReference>
<dbReference type="GO" id="GO:0008531">
    <property type="term" value="F:riboflavin kinase activity"/>
    <property type="evidence" value="ECO:0007669"/>
    <property type="project" value="UniProtKB-UniRule"/>
</dbReference>
<keyword evidence="5 15" id="KW-0288">FMN</keyword>
<accession>A0A6B2LYQ6</accession>
<dbReference type="EC" id="2.7.1.26" evidence="15"/>
<evidence type="ECO:0000256" key="14">
    <source>
        <dbReference type="ARBA" id="ARBA00049494"/>
    </source>
</evidence>
<comment type="caution">
    <text evidence="17">The sequence shown here is derived from an EMBL/GenBank/DDBJ whole genome shotgun (WGS) entry which is preliminary data.</text>
</comment>
<evidence type="ECO:0000256" key="8">
    <source>
        <dbReference type="ARBA" id="ARBA00022741"/>
    </source>
</evidence>
<dbReference type="InterPro" id="IPR002606">
    <property type="entry name" value="Riboflavin_kinase_bac"/>
</dbReference>
<dbReference type="PIRSF" id="PIRSF004491">
    <property type="entry name" value="FAD_Synth"/>
    <property type="match status" value="1"/>
</dbReference>
<comment type="similarity">
    <text evidence="15">Belongs to the ribF family.</text>
</comment>
<evidence type="ECO:0000256" key="4">
    <source>
        <dbReference type="ARBA" id="ARBA00022630"/>
    </source>
</evidence>
<keyword evidence="18" id="KW-1185">Reference proteome</keyword>
<dbReference type="Pfam" id="PF06574">
    <property type="entry name" value="FAD_syn"/>
    <property type="match status" value="1"/>
</dbReference>
<dbReference type="Gene3D" id="3.40.50.620">
    <property type="entry name" value="HUPs"/>
    <property type="match status" value="1"/>
</dbReference>
<keyword evidence="7 15" id="KW-0548">Nucleotidyltransferase</keyword>
<dbReference type="InterPro" id="IPR023468">
    <property type="entry name" value="Riboflavin_kinase"/>
</dbReference>
<comment type="catalytic activity">
    <reaction evidence="13 15">
        <text>riboflavin + ATP = FMN + ADP + H(+)</text>
        <dbReference type="Rhea" id="RHEA:14357"/>
        <dbReference type="ChEBI" id="CHEBI:15378"/>
        <dbReference type="ChEBI" id="CHEBI:30616"/>
        <dbReference type="ChEBI" id="CHEBI:57986"/>
        <dbReference type="ChEBI" id="CHEBI:58210"/>
        <dbReference type="ChEBI" id="CHEBI:456216"/>
        <dbReference type="EC" id="2.7.1.26"/>
    </reaction>
</comment>
<dbReference type="Proteomes" id="UP000478417">
    <property type="component" value="Unassembled WGS sequence"/>
</dbReference>
<comment type="catalytic activity">
    <reaction evidence="14 15">
        <text>FMN + ATP + H(+) = FAD + diphosphate</text>
        <dbReference type="Rhea" id="RHEA:17237"/>
        <dbReference type="ChEBI" id="CHEBI:15378"/>
        <dbReference type="ChEBI" id="CHEBI:30616"/>
        <dbReference type="ChEBI" id="CHEBI:33019"/>
        <dbReference type="ChEBI" id="CHEBI:57692"/>
        <dbReference type="ChEBI" id="CHEBI:58210"/>
        <dbReference type="EC" id="2.7.7.2"/>
    </reaction>
</comment>
<dbReference type="GO" id="GO:0009231">
    <property type="term" value="P:riboflavin biosynthetic process"/>
    <property type="evidence" value="ECO:0007669"/>
    <property type="project" value="InterPro"/>
</dbReference>
<keyword evidence="4 15" id="KW-0285">Flavoprotein</keyword>
<dbReference type="CDD" id="cd02064">
    <property type="entry name" value="FAD_synthetase_N"/>
    <property type="match status" value="1"/>
</dbReference>
<dbReference type="InterPro" id="IPR015864">
    <property type="entry name" value="FAD_synthase"/>
</dbReference>
<keyword evidence="9 15" id="KW-0418">Kinase</keyword>
<evidence type="ECO:0000256" key="2">
    <source>
        <dbReference type="ARBA" id="ARBA00004726"/>
    </source>
</evidence>
<dbReference type="GO" id="GO:0003919">
    <property type="term" value="F:FMN adenylyltransferase activity"/>
    <property type="evidence" value="ECO:0007669"/>
    <property type="project" value="UniProtKB-UniRule"/>
</dbReference>
<dbReference type="SUPFAM" id="SSF52374">
    <property type="entry name" value="Nucleotidylyl transferase"/>
    <property type="match status" value="1"/>
</dbReference>
<evidence type="ECO:0000256" key="9">
    <source>
        <dbReference type="ARBA" id="ARBA00022777"/>
    </source>
</evidence>
<comment type="pathway">
    <text evidence="3 15">Cofactor biosynthesis; FMN biosynthesis; FMN from riboflavin (ATP route): step 1/1.</text>
</comment>
<comment type="function">
    <text evidence="1">Catalyzes the phosphorylation of riboflavin to FMN followed by the adenylation of FMN to FAD.</text>
</comment>
<dbReference type="FunFam" id="3.40.50.620:FF:000021">
    <property type="entry name" value="Riboflavin biosynthesis protein"/>
    <property type="match status" value="1"/>
</dbReference>
<evidence type="ECO:0000256" key="12">
    <source>
        <dbReference type="ARBA" id="ARBA00023268"/>
    </source>
</evidence>
<evidence type="ECO:0000259" key="16">
    <source>
        <dbReference type="SMART" id="SM00904"/>
    </source>
</evidence>
<dbReference type="InterPro" id="IPR015865">
    <property type="entry name" value="Riboflavin_kinase_bac/euk"/>
</dbReference>